<feature type="region of interest" description="Disordered" evidence="1">
    <location>
        <begin position="132"/>
        <end position="163"/>
    </location>
</feature>
<sequence length="219" mass="24707">MDTVSVRLGLKSARPRPSGHDRSHNARAFSVNSNLGWSNGDNLTEIDLVDAGMTGPGYRMPAFDWLKRIGSDEILGKRADLVISTRGGCGCHRLRWREVGEIWGLPRPHTSAVPFKHASLSHNHPIGRPWGGPQSHRDCAHRQMPDPLHSSRRSAAKTSVPTGSTACKPNWMMQAFLLKIFSLHPFIWSFWEWRREIAINSVGSRRFRDLFGQKKRALL</sequence>
<gene>
    <name evidence="2" type="ORF">PXEA_LOCUS30411</name>
</gene>
<dbReference type="Proteomes" id="UP000784294">
    <property type="component" value="Unassembled WGS sequence"/>
</dbReference>
<keyword evidence="3" id="KW-1185">Reference proteome</keyword>
<feature type="compositionally biased region" description="Basic and acidic residues" evidence="1">
    <location>
        <begin position="135"/>
        <end position="144"/>
    </location>
</feature>
<name>A0A3S5BRZ3_9PLAT</name>
<feature type="region of interest" description="Disordered" evidence="1">
    <location>
        <begin position="1"/>
        <end position="25"/>
    </location>
</feature>
<accession>A0A3S5BRZ3</accession>
<organism evidence="2 3">
    <name type="scientific">Protopolystoma xenopodis</name>
    <dbReference type="NCBI Taxonomy" id="117903"/>
    <lineage>
        <taxon>Eukaryota</taxon>
        <taxon>Metazoa</taxon>
        <taxon>Spiralia</taxon>
        <taxon>Lophotrochozoa</taxon>
        <taxon>Platyhelminthes</taxon>
        <taxon>Monogenea</taxon>
        <taxon>Polyopisthocotylea</taxon>
        <taxon>Polystomatidea</taxon>
        <taxon>Polystomatidae</taxon>
        <taxon>Protopolystoma</taxon>
    </lineage>
</organism>
<evidence type="ECO:0000256" key="1">
    <source>
        <dbReference type="SAM" id="MobiDB-lite"/>
    </source>
</evidence>
<dbReference type="EMBL" id="CAAALY010253648">
    <property type="protein sequence ID" value="VEL36971.1"/>
    <property type="molecule type" value="Genomic_DNA"/>
</dbReference>
<comment type="caution">
    <text evidence="2">The sequence shown here is derived from an EMBL/GenBank/DDBJ whole genome shotgun (WGS) entry which is preliminary data.</text>
</comment>
<reference evidence="2" key="1">
    <citation type="submission" date="2018-11" db="EMBL/GenBank/DDBJ databases">
        <authorList>
            <consortium name="Pathogen Informatics"/>
        </authorList>
    </citation>
    <scope>NUCLEOTIDE SEQUENCE</scope>
</reference>
<dbReference type="AlphaFoldDB" id="A0A3S5BRZ3"/>
<evidence type="ECO:0000313" key="3">
    <source>
        <dbReference type="Proteomes" id="UP000784294"/>
    </source>
</evidence>
<protein>
    <submittedName>
        <fullName evidence="2">Uncharacterized protein</fullName>
    </submittedName>
</protein>
<evidence type="ECO:0000313" key="2">
    <source>
        <dbReference type="EMBL" id="VEL36971.1"/>
    </source>
</evidence>
<proteinExistence type="predicted"/>